<feature type="domain" description="AraC effector-binding" evidence="1">
    <location>
        <begin position="3"/>
        <end position="168"/>
    </location>
</feature>
<dbReference type="EMBL" id="VSDO01000003">
    <property type="protein sequence ID" value="TYA12080.1"/>
    <property type="molecule type" value="Genomic_DNA"/>
</dbReference>
<dbReference type="AlphaFoldDB" id="A0A5D0CR27"/>
<dbReference type="PANTHER" id="PTHR36444">
    <property type="entry name" value="TRANSCRIPTIONAL REGULATOR PROTEIN YOBU-RELATED"/>
    <property type="match status" value="1"/>
</dbReference>
<proteinExistence type="predicted"/>
<dbReference type="InterPro" id="IPR010499">
    <property type="entry name" value="AraC_E-bd"/>
</dbReference>
<dbReference type="InterPro" id="IPR011256">
    <property type="entry name" value="Reg_factor_effector_dom_sf"/>
</dbReference>
<evidence type="ECO:0000313" key="2">
    <source>
        <dbReference type="EMBL" id="TYA12080.1"/>
    </source>
</evidence>
<comment type="caution">
    <text evidence="2">The sequence shown here is derived from an EMBL/GenBank/DDBJ whole genome shotgun (WGS) entry which is preliminary data.</text>
</comment>
<organism evidence="2 3">
    <name type="scientific">Paenibacillus faecis</name>
    <dbReference type="NCBI Taxonomy" id="862114"/>
    <lineage>
        <taxon>Bacteria</taxon>
        <taxon>Bacillati</taxon>
        <taxon>Bacillota</taxon>
        <taxon>Bacilli</taxon>
        <taxon>Bacillales</taxon>
        <taxon>Paenibacillaceae</taxon>
        <taxon>Paenibacillus</taxon>
    </lineage>
</organism>
<dbReference type="OrthoDB" id="9801008at2"/>
<protein>
    <submittedName>
        <fullName evidence="2">GyrI-like domain-containing protein</fullName>
    </submittedName>
</protein>
<accession>A0A5D0CR27</accession>
<name>A0A5D0CR27_9BACL</name>
<evidence type="ECO:0000313" key="3">
    <source>
        <dbReference type="Proteomes" id="UP000325218"/>
    </source>
</evidence>
<sequence length="169" mass="19387">MNHEQELQEFKLEREIRVAGISVRTTNAEEGGPEGRLPGLWDRYFREGAPHPDKHQNPHLLYAVYTDYESDASGAYTVILGHEWQGQPNDGPQEANGYGEARLAAARYKVFETRRGPVYQVVGEAWGRIWNYFQNSAEQRAYTADYELYDLRNFDPENAVVSIYIALKS</sequence>
<dbReference type="InterPro" id="IPR053182">
    <property type="entry name" value="YobU-like_regulator"/>
</dbReference>
<dbReference type="SUPFAM" id="SSF55136">
    <property type="entry name" value="Probable bacterial effector-binding domain"/>
    <property type="match status" value="1"/>
</dbReference>
<reference evidence="2 3" key="1">
    <citation type="submission" date="2019-08" db="EMBL/GenBank/DDBJ databases">
        <title>Genome sequencing of Paenibacillus faecis DSM 23593(T).</title>
        <authorList>
            <person name="Kook J.-K."/>
            <person name="Park S.-N."/>
            <person name="Lim Y.K."/>
        </authorList>
    </citation>
    <scope>NUCLEOTIDE SEQUENCE [LARGE SCALE GENOMIC DNA]</scope>
    <source>
        <strain evidence="2 3">DSM 23593</strain>
    </source>
</reference>
<dbReference type="InterPro" id="IPR029441">
    <property type="entry name" value="Cass2"/>
</dbReference>
<dbReference type="Proteomes" id="UP000325218">
    <property type="component" value="Unassembled WGS sequence"/>
</dbReference>
<gene>
    <name evidence="2" type="ORF">FRY98_15235</name>
</gene>
<dbReference type="Pfam" id="PF14526">
    <property type="entry name" value="Cass2"/>
    <property type="match status" value="1"/>
</dbReference>
<evidence type="ECO:0000259" key="1">
    <source>
        <dbReference type="SMART" id="SM00871"/>
    </source>
</evidence>
<dbReference type="PANTHER" id="PTHR36444:SF2">
    <property type="entry name" value="TRANSCRIPTIONAL REGULATOR PROTEIN YOBU-RELATED"/>
    <property type="match status" value="1"/>
</dbReference>
<keyword evidence="3" id="KW-1185">Reference proteome</keyword>
<dbReference type="Gene3D" id="3.20.80.10">
    <property type="entry name" value="Regulatory factor, effector binding domain"/>
    <property type="match status" value="1"/>
</dbReference>
<dbReference type="RefSeq" id="WP_148453431.1">
    <property type="nucleotide sequence ID" value="NZ_BORZ01000008.1"/>
</dbReference>
<dbReference type="SMART" id="SM00871">
    <property type="entry name" value="AraC_E_bind"/>
    <property type="match status" value="1"/>
</dbReference>